<sequence>MLLANTAAAVLLLIVCIGASVGLPTVDEENVVQAEQLPILPTADSSKPTDDTVKAIAPQPRYLLPADFAVKNKKFTIGTLGVGSFFRAWRNCIDEGKGLATIESEKEQKYLESLLKASSTGSNYWIGATNIGASNTNKLTWITTDLPVQTKPPFLNVVAKSTCIALTPTGSWTLRNCLNPLNIFPYICEEYF</sequence>
<dbReference type="SMART" id="SM00034">
    <property type="entry name" value="CLECT"/>
    <property type="match status" value="1"/>
</dbReference>
<dbReference type="InterPro" id="IPR001304">
    <property type="entry name" value="C-type_lectin-like"/>
</dbReference>
<dbReference type="VEuPathDB" id="VectorBase:ACON004810"/>
<dbReference type="CDD" id="cd00037">
    <property type="entry name" value="CLECT"/>
    <property type="match status" value="1"/>
</dbReference>
<organism evidence="3 4">
    <name type="scientific">Anopheles coluzzii</name>
    <name type="common">African malaria mosquito</name>
    <dbReference type="NCBI Taxonomy" id="1518534"/>
    <lineage>
        <taxon>Eukaryota</taxon>
        <taxon>Metazoa</taxon>
        <taxon>Ecdysozoa</taxon>
        <taxon>Arthropoda</taxon>
        <taxon>Hexapoda</taxon>
        <taxon>Insecta</taxon>
        <taxon>Pterygota</taxon>
        <taxon>Neoptera</taxon>
        <taxon>Endopterygota</taxon>
        <taxon>Diptera</taxon>
        <taxon>Nematocera</taxon>
        <taxon>Culicoidea</taxon>
        <taxon>Culicidae</taxon>
        <taxon>Anophelinae</taxon>
        <taxon>Anopheles</taxon>
    </lineage>
</organism>
<accession>A0A182LI30</accession>
<evidence type="ECO:0000259" key="2">
    <source>
        <dbReference type="PROSITE" id="PS50041"/>
    </source>
</evidence>
<dbReference type="STRING" id="1518534.A0A182LI30"/>
<dbReference type="SUPFAM" id="SSF56436">
    <property type="entry name" value="C-type lectin-like"/>
    <property type="match status" value="1"/>
</dbReference>
<name>A0A182LI30_ANOCL</name>
<dbReference type="EnsemblMetazoa" id="ACOM038378-RA">
    <property type="protein sequence ID" value="ACOM038378-PA.1"/>
    <property type="gene ID" value="ACOM038378"/>
</dbReference>
<dbReference type="KEGG" id="acoz:120948321"/>
<dbReference type="Pfam" id="PF00059">
    <property type="entry name" value="Lectin_C"/>
    <property type="match status" value="1"/>
</dbReference>
<dbReference type="PROSITE" id="PS50041">
    <property type="entry name" value="C_TYPE_LECTIN_2"/>
    <property type="match status" value="1"/>
</dbReference>
<dbReference type="SMR" id="A0A182LI30"/>
<protein>
    <submittedName>
        <fullName evidence="3">C-type lectin domain-containing protein</fullName>
    </submittedName>
</protein>
<dbReference type="EnsemblMetazoa" id="ACON004810-RA">
    <property type="protein sequence ID" value="ACON004810-PA"/>
    <property type="gene ID" value="ACON004810"/>
</dbReference>
<dbReference type="Gene3D" id="3.10.100.10">
    <property type="entry name" value="Mannose-Binding Protein A, subunit A"/>
    <property type="match status" value="1"/>
</dbReference>
<dbReference type="InterPro" id="IPR016187">
    <property type="entry name" value="CTDL_fold"/>
</dbReference>
<evidence type="ECO:0000256" key="1">
    <source>
        <dbReference type="SAM" id="SignalP"/>
    </source>
</evidence>
<reference key="1">
    <citation type="journal article" date="2019" name="Genes (Basel)">
        <title>A High-Quality De novo Genome Assembly from a Single Mosquito Using PacBio Sequencing.</title>
        <authorList>
            <person name="Kingan S.B."/>
            <person name="Heaton H."/>
            <person name="Cudini J."/>
            <person name="Lambert C.C."/>
            <person name="Baybayan P."/>
            <person name="Galvin B.D."/>
            <person name="Durbin R."/>
            <person name="Korlach J."/>
            <person name="Lawniczak M.K.N."/>
        </authorList>
    </citation>
    <scope>NUCLEOTIDE SEQUENCE [LARGE SCALE GENOMIC DNA]</scope>
    <source>
        <strain>Mali-NIH</strain>
    </source>
</reference>
<dbReference type="VEuPathDB" id="VectorBase:ACON2_038788"/>
<dbReference type="RefSeq" id="XP_040220462.2">
    <property type="nucleotide sequence ID" value="XM_040364528.2"/>
</dbReference>
<evidence type="ECO:0000313" key="3">
    <source>
        <dbReference type="EnsemblMetazoa" id="ACON004810-PA"/>
    </source>
</evidence>
<feature type="domain" description="C-type lectin" evidence="2">
    <location>
        <begin position="84"/>
        <end position="177"/>
    </location>
</feature>
<dbReference type="AlphaFoldDB" id="A0A182LI30"/>
<feature type="chain" id="PRO_5014534220" evidence="1">
    <location>
        <begin position="23"/>
        <end position="192"/>
    </location>
</feature>
<keyword evidence="4" id="KW-1185">Reference proteome</keyword>
<feature type="signal peptide" evidence="1">
    <location>
        <begin position="1"/>
        <end position="22"/>
    </location>
</feature>
<evidence type="ECO:0000313" key="4">
    <source>
        <dbReference type="Proteomes" id="UP001105220"/>
    </source>
</evidence>
<dbReference type="GeneID" id="120948321"/>
<dbReference type="InterPro" id="IPR016186">
    <property type="entry name" value="C-type_lectin-like/link_sf"/>
</dbReference>
<keyword evidence="1" id="KW-0732">Signal</keyword>
<dbReference type="Proteomes" id="UP000075882">
    <property type="component" value="Unassembled WGS sequence"/>
</dbReference>
<proteinExistence type="predicted"/>
<dbReference type="VEuPathDB" id="VectorBase:ACMO_011095"/>
<reference evidence="3" key="2">
    <citation type="submission" date="2020-05" db="UniProtKB">
        <authorList>
            <consortium name="EnsemblMetazoa"/>
        </authorList>
    </citation>
    <scope>IDENTIFICATION</scope>
    <source>
        <strain evidence="3">Ngousso</strain>
    </source>
</reference>
<dbReference type="VEuPathDB" id="VectorBase:ACOM038378"/>
<dbReference type="Proteomes" id="UP001105220">
    <property type="component" value="Unplaced"/>
</dbReference>